<evidence type="ECO:0000313" key="1">
    <source>
        <dbReference type="EMBL" id="SJM71632.1"/>
    </source>
</evidence>
<keyword evidence="2" id="KW-1185">Reference proteome</keyword>
<sequence>MFFRARGERRDGMALGGAPRSRPRAVLQWFTHRQEPFGRTNGTSKRWSVLVLEPRRPSPIPATLLTTVTGSLSCDKLDTVERLDSAVFRGFFRPHFVIIAFRR</sequence>
<name>A0A1R4GUX4_9MICC</name>
<proteinExistence type="predicted"/>
<accession>A0A1R4GUX4</accession>
<evidence type="ECO:0000313" key="2">
    <source>
        <dbReference type="Proteomes" id="UP000195913"/>
    </source>
</evidence>
<protein>
    <submittedName>
        <fullName evidence="1">Uncharacterized protein</fullName>
    </submittedName>
</protein>
<organism evidence="1 2">
    <name type="scientific">Arthrobacter rhombi</name>
    <dbReference type="NCBI Taxonomy" id="71253"/>
    <lineage>
        <taxon>Bacteria</taxon>
        <taxon>Bacillati</taxon>
        <taxon>Actinomycetota</taxon>
        <taxon>Actinomycetes</taxon>
        <taxon>Micrococcales</taxon>
        <taxon>Micrococcaceae</taxon>
        <taxon>Arthrobacter</taxon>
    </lineage>
</organism>
<dbReference type="EMBL" id="FUHW01000044">
    <property type="protein sequence ID" value="SJM71632.1"/>
    <property type="molecule type" value="Genomic_DNA"/>
</dbReference>
<dbReference type="Proteomes" id="UP000195913">
    <property type="component" value="Unassembled WGS sequence"/>
</dbReference>
<reference evidence="1 2" key="1">
    <citation type="submission" date="2017-02" db="EMBL/GenBank/DDBJ databases">
        <authorList>
            <person name="Peterson S.W."/>
        </authorList>
    </citation>
    <scope>NUCLEOTIDE SEQUENCE [LARGE SCALE GENOMIC DNA]</scope>
    <source>
        <strain evidence="1 2">B Ar 00.02</strain>
    </source>
</reference>
<gene>
    <name evidence="1" type="ORF">FM101_13625</name>
</gene>
<dbReference type="AlphaFoldDB" id="A0A1R4GUX4"/>